<evidence type="ECO:0000313" key="2">
    <source>
        <dbReference type="EMBL" id="EAL72078.1"/>
    </source>
</evidence>
<dbReference type="RefSeq" id="XP_645985.1">
    <property type="nucleotide sequence ID" value="XM_640893.1"/>
</dbReference>
<keyword evidence="1" id="KW-0175">Coiled coil</keyword>
<dbReference type="dictyBase" id="DDB_G0269456"/>
<organism evidence="2 3">
    <name type="scientific">Dictyostelium discoideum</name>
    <name type="common">Social amoeba</name>
    <dbReference type="NCBI Taxonomy" id="44689"/>
    <lineage>
        <taxon>Eukaryota</taxon>
        <taxon>Amoebozoa</taxon>
        <taxon>Evosea</taxon>
        <taxon>Eumycetozoa</taxon>
        <taxon>Dictyostelia</taxon>
        <taxon>Dictyosteliales</taxon>
        <taxon>Dictyosteliaceae</taxon>
        <taxon>Dictyostelium</taxon>
    </lineage>
</organism>
<name>Q55DZ6_DICDI</name>
<dbReference type="VEuPathDB" id="AmoebaDB:DDB_G0269456"/>
<evidence type="ECO:0000256" key="1">
    <source>
        <dbReference type="SAM" id="Coils"/>
    </source>
</evidence>
<dbReference type="InParanoid" id="Q55DZ6"/>
<protein>
    <submittedName>
        <fullName evidence="2">Uncharacterized protein</fullName>
    </submittedName>
</protein>
<dbReference type="SMR" id="Q55DZ6"/>
<dbReference type="EMBL" id="AAFI02000005">
    <property type="protein sequence ID" value="EAL72078.1"/>
    <property type="molecule type" value="Genomic_DNA"/>
</dbReference>
<sequence length="70" mass="8541">MHFKIILKKRQIQNLTGEPINQFRQCKKFKFNTNFQEIENQTAEFKLDQLRQEIFQLQQLLKQLLSNCID</sequence>
<dbReference type="Proteomes" id="UP000002195">
    <property type="component" value="Unassembled WGS sequence"/>
</dbReference>
<dbReference type="GeneID" id="8616930"/>
<evidence type="ECO:0000313" key="3">
    <source>
        <dbReference type="Proteomes" id="UP000002195"/>
    </source>
</evidence>
<gene>
    <name evidence="2" type="ORF">DDB_G0269456</name>
</gene>
<accession>Q55DZ6</accession>
<feature type="coiled-coil region" evidence="1">
    <location>
        <begin position="40"/>
        <end position="67"/>
    </location>
</feature>
<dbReference type="PaxDb" id="44689-DDB0190278"/>
<reference evidence="2 3" key="1">
    <citation type="journal article" date="2005" name="Nature">
        <title>The genome of the social amoeba Dictyostelium discoideum.</title>
        <authorList>
            <consortium name="The Dictyostelium discoideum Sequencing Consortium"/>
            <person name="Eichinger L."/>
            <person name="Pachebat J.A."/>
            <person name="Glockner G."/>
            <person name="Rajandream M.A."/>
            <person name="Sucgang R."/>
            <person name="Berriman M."/>
            <person name="Song J."/>
            <person name="Olsen R."/>
            <person name="Szafranski K."/>
            <person name="Xu Q."/>
            <person name="Tunggal B."/>
            <person name="Kummerfeld S."/>
            <person name="Madera M."/>
            <person name="Konfortov B.A."/>
            <person name="Rivero F."/>
            <person name="Bankier A.T."/>
            <person name="Lehmann R."/>
            <person name="Hamlin N."/>
            <person name="Davies R."/>
            <person name="Gaudet P."/>
            <person name="Fey P."/>
            <person name="Pilcher K."/>
            <person name="Chen G."/>
            <person name="Saunders D."/>
            <person name="Sodergren E."/>
            <person name="Davis P."/>
            <person name="Kerhornou A."/>
            <person name="Nie X."/>
            <person name="Hall N."/>
            <person name="Anjard C."/>
            <person name="Hemphill L."/>
            <person name="Bason N."/>
            <person name="Farbrother P."/>
            <person name="Desany B."/>
            <person name="Just E."/>
            <person name="Morio T."/>
            <person name="Rost R."/>
            <person name="Churcher C."/>
            <person name="Cooper J."/>
            <person name="Haydock S."/>
            <person name="van Driessche N."/>
            <person name="Cronin A."/>
            <person name="Goodhead I."/>
            <person name="Muzny D."/>
            <person name="Mourier T."/>
            <person name="Pain A."/>
            <person name="Lu M."/>
            <person name="Harper D."/>
            <person name="Lindsay R."/>
            <person name="Hauser H."/>
            <person name="James K."/>
            <person name="Quiles M."/>
            <person name="Madan Babu M."/>
            <person name="Saito T."/>
            <person name="Buchrieser C."/>
            <person name="Wardroper A."/>
            <person name="Felder M."/>
            <person name="Thangavelu M."/>
            <person name="Johnson D."/>
            <person name="Knights A."/>
            <person name="Loulseged H."/>
            <person name="Mungall K."/>
            <person name="Oliver K."/>
            <person name="Price C."/>
            <person name="Quail M.A."/>
            <person name="Urushihara H."/>
            <person name="Hernandez J."/>
            <person name="Rabbinowitsch E."/>
            <person name="Steffen D."/>
            <person name="Sanders M."/>
            <person name="Ma J."/>
            <person name="Kohara Y."/>
            <person name="Sharp S."/>
            <person name="Simmonds M."/>
            <person name="Spiegler S."/>
            <person name="Tivey A."/>
            <person name="Sugano S."/>
            <person name="White B."/>
            <person name="Walker D."/>
            <person name="Woodward J."/>
            <person name="Winckler T."/>
            <person name="Tanaka Y."/>
            <person name="Shaulsky G."/>
            <person name="Schleicher M."/>
            <person name="Weinstock G."/>
            <person name="Rosenthal A."/>
            <person name="Cox E.C."/>
            <person name="Chisholm R.L."/>
            <person name="Gibbs R."/>
            <person name="Loomis W.F."/>
            <person name="Platzer M."/>
            <person name="Kay R.R."/>
            <person name="Williams J."/>
            <person name="Dear P.H."/>
            <person name="Noegel A.A."/>
            <person name="Barrell B."/>
            <person name="Kuspa A."/>
        </authorList>
    </citation>
    <scope>NUCLEOTIDE SEQUENCE [LARGE SCALE GENOMIC DNA]</scope>
    <source>
        <strain evidence="2 3">AX4</strain>
    </source>
</reference>
<comment type="caution">
    <text evidence="2">The sequence shown here is derived from an EMBL/GenBank/DDBJ whole genome shotgun (WGS) entry which is preliminary data.</text>
</comment>
<dbReference type="HOGENOM" id="CLU_2763167_0_0_1"/>
<keyword evidence="3" id="KW-1185">Reference proteome</keyword>
<dbReference type="KEGG" id="ddi:DDB_G0269456"/>
<dbReference type="AlphaFoldDB" id="Q55DZ6"/>
<proteinExistence type="predicted"/>